<gene>
    <name evidence="3" type="ORF">ABT211_36380</name>
</gene>
<dbReference type="Gene3D" id="3.30.450.40">
    <property type="match status" value="1"/>
</dbReference>
<dbReference type="Gene3D" id="3.30.565.10">
    <property type="entry name" value="Histidine kinase-like ATPase, C-terminal domain"/>
    <property type="match status" value="1"/>
</dbReference>
<dbReference type="PROSITE" id="PS50112">
    <property type="entry name" value="PAS"/>
    <property type="match status" value="1"/>
</dbReference>
<protein>
    <submittedName>
        <fullName evidence="3">SpoIIE family protein phosphatase</fullName>
    </submittedName>
</protein>
<dbReference type="Gene3D" id="3.60.40.10">
    <property type="entry name" value="PPM-type phosphatase domain"/>
    <property type="match status" value="1"/>
</dbReference>
<dbReference type="SMART" id="SM00331">
    <property type="entry name" value="PP2C_SIG"/>
    <property type="match status" value="1"/>
</dbReference>
<dbReference type="InterPro" id="IPR029016">
    <property type="entry name" value="GAF-like_dom_sf"/>
</dbReference>
<proteinExistence type="predicted"/>
<dbReference type="Pfam" id="PF13426">
    <property type="entry name" value="PAS_9"/>
    <property type="match status" value="1"/>
</dbReference>
<evidence type="ECO:0000259" key="2">
    <source>
        <dbReference type="PROSITE" id="PS50112"/>
    </source>
</evidence>
<dbReference type="Proteomes" id="UP001490365">
    <property type="component" value="Unassembled WGS sequence"/>
</dbReference>
<dbReference type="SUPFAM" id="SSF55781">
    <property type="entry name" value="GAF domain-like"/>
    <property type="match status" value="1"/>
</dbReference>
<dbReference type="RefSeq" id="WP_351961010.1">
    <property type="nucleotide sequence ID" value="NZ_JBEOZM010000024.1"/>
</dbReference>
<keyword evidence="1" id="KW-0378">Hydrolase</keyword>
<feature type="domain" description="PAS" evidence="2">
    <location>
        <begin position="22"/>
        <end position="57"/>
    </location>
</feature>
<reference evidence="3 4" key="1">
    <citation type="submission" date="2024-06" db="EMBL/GenBank/DDBJ databases">
        <title>The Natural Products Discovery Center: Release of the First 8490 Sequenced Strains for Exploring Actinobacteria Biosynthetic Diversity.</title>
        <authorList>
            <person name="Kalkreuter E."/>
            <person name="Kautsar S.A."/>
            <person name="Yang D."/>
            <person name="Bader C.D."/>
            <person name="Teijaro C.N."/>
            <person name="Fluegel L."/>
            <person name="Davis C.M."/>
            <person name="Simpson J.R."/>
            <person name="Lauterbach L."/>
            <person name="Steele A.D."/>
            <person name="Gui C."/>
            <person name="Meng S."/>
            <person name="Li G."/>
            <person name="Viehrig K."/>
            <person name="Ye F."/>
            <person name="Su P."/>
            <person name="Kiefer A.F."/>
            <person name="Nichols A."/>
            <person name="Cepeda A.J."/>
            <person name="Yan W."/>
            <person name="Fan B."/>
            <person name="Jiang Y."/>
            <person name="Adhikari A."/>
            <person name="Zheng C.-J."/>
            <person name="Schuster L."/>
            <person name="Cowan T.M."/>
            <person name="Smanski M.J."/>
            <person name="Chevrette M.G."/>
            <person name="De Carvalho L.P.S."/>
            <person name="Shen B."/>
        </authorList>
    </citation>
    <scope>NUCLEOTIDE SEQUENCE [LARGE SCALE GENOMIC DNA]</scope>
    <source>
        <strain evidence="3 4">NPDC001694</strain>
    </source>
</reference>
<dbReference type="Pfam" id="PF07228">
    <property type="entry name" value="SpoIIE"/>
    <property type="match status" value="1"/>
</dbReference>
<dbReference type="NCBIfam" id="TIGR00229">
    <property type="entry name" value="sensory_box"/>
    <property type="match status" value="1"/>
</dbReference>
<organism evidence="3 4">
    <name type="scientific">Streptomyces sp. 900105755</name>
    <dbReference type="NCBI Taxonomy" id="3154389"/>
    <lineage>
        <taxon>Bacteria</taxon>
        <taxon>Bacillati</taxon>
        <taxon>Actinomycetota</taxon>
        <taxon>Actinomycetes</taxon>
        <taxon>Kitasatosporales</taxon>
        <taxon>Streptomycetaceae</taxon>
        <taxon>Streptomyces</taxon>
    </lineage>
</organism>
<dbReference type="EMBL" id="JBEOZM010000024">
    <property type="protein sequence ID" value="MER6272707.1"/>
    <property type="molecule type" value="Genomic_DNA"/>
</dbReference>
<dbReference type="Gene3D" id="3.30.450.20">
    <property type="entry name" value="PAS domain"/>
    <property type="match status" value="2"/>
</dbReference>
<dbReference type="Pfam" id="PF13581">
    <property type="entry name" value="HATPase_c_2"/>
    <property type="match status" value="1"/>
</dbReference>
<evidence type="ECO:0000256" key="1">
    <source>
        <dbReference type="ARBA" id="ARBA00022801"/>
    </source>
</evidence>
<dbReference type="Pfam" id="PF08448">
    <property type="entry name" value="PAS_4"/>
    <property type="match status" value="1"/>
</dbReference>
<accession>A0ABV1TRQ8</accession>
<dbReference type="InterPro" id="IPR013656">
    <property type="entry name" value="PAS_4"/>
</dbReference>
<dbReference type="CDD" id="cd00130">
    <property type="entry name" value="PAS"/>
    <property type="match status" value="1"/>
</dbReference>
<evidence type="ECO:0000313" key="4">
    <source>
        <dbReference type="Proteomes" id="UP001490365"/>
    </source>
</evidence>
<dbReference type="InterPro" id="IPR000014">
    <property type="entry name" value="PAS"/>
</dbReference>
<dbReference type="InterPro" id="IPR036457">
    <property type="entry name" value="PPM-type-like_dom_sf"/>
</dbReference>
<name>A0ABV1TRQ8_9ACTN</name>
<evidence type="ECO:0000313" key="3">
    <source>
        <dbReference type="EMBL" id="MER6272707.1"/>
    </source>
</evidence>
<keyword evidence="4" id="KW-1185">Reference proteome</keyword>
<sequence>MRDITFDDRGELPEPGGEAEALLDARGRVAAWGPGAEALLGYPVREVLGRRADDLLHDPAEAAHLVRRWEEGAREGPLVLRRRDGERVEVQVWVRSLTTVDGEQRWLVQAAGAQSYRTFEFGRALLQGLFTDIPFHIDLFDTRQRFIAQNLAQRRAGVFRDAEYSGHTMREMAPPGLLDIDALEERQRRVLETGEALLDTEVVGHPVPGSPDDYVWSESILPLRDPSGAVIALAHVITDVTHRVRSRERLVLANEAGTRIGTSLDLWQTARELAEVAVPRFADTCHVDLLDSVFSDGADADDREPADDARPRHPLLRRAASDAVAAADPGTGGVRAVRVGELDTAATAPGSPFLDALAKGGSVLLADDQLRPAATDPVRAPGAGPDVHSWLLVPMLARGVALGTALFMRSRSHRRFEPEDVLLAEQIVTRTAACVDNASRYRRERTTARTLRRSLLPQRLPSPSAVRTASRYLPASEHTGLGGDWFDVIPLSGARVALVVGDVVGHGLQSAVTMGRLRGAVRTLADLDLSPAELLAHLDDQMNRFLDERGDEVSLVTGATCLYAVYDPVSRLCQLARAGHPPPAVVSADGAVDFVDLPGGPPLGLGGVVFEEREIALADGDLLVLYTDGLLESRAQDFATGLRRMRATLSRTPASAAPQEVCDTLVGELLPPGHQDDVAVLVARMSGLALDAHVTWPIVAQEQMVGLARELTTRQLARWGLAEESFTTELIVSELVTNALRYGGAPISLRLIRDRSLICEVSDGSSTSPHVRHARDTDEGGRGLYLITQLAQNWGTRYNARGKTIWAEQSLPR</sequence>
<dbReference type="InterPro" id="IPR003594">
    <property type="entry name" value="HATPase_dom"/>
</dbReference>
<dbReference type="SUPFAM" id="SSF81606">
    <property type="entry name" value="PP2C-like"/>
    <property type="match status" value="1"/>
</dbReference>
<dbReference type="InterPro" id="IPR035965">
    <property type="entry name" value="PAS-like_dom_sf"/>
</dbReference>
<dbReference type="CDD" id="cd16936">
    <property type="entry name" value="HATPase_RsbW-like"/>
    <property type="match status" value="1"/>
</dbReference>
<comment type="caution">
    <text evidence="3">The sequence shown here is derived from an EMBL/GenBank/DDBJ whole genome shotgun (WGS) entry which is preliminary data.</text>
</comment>
<dbReference type="PANTHER" id="PTHR43156">
    <property type="entry name" value="STAGE II SPORULATION PROTEIN E-RELATED"/>
    <property type="match status" value="1"/>
</dbReference>
<dbReference type="InterPro" id="IPR001932">
    <property type="entry name" value="PPM-type_phosphatase-like_dom"/>
</dbReference>
<dbReference type="InterPro" id="IPR052016">
    <property type="entry name" value="Bact_Sigma-Reg"/>
</dbReference>
<dbReference type="PANTHER" id="PTHR43156:SF2">
    <property type="entry name" value="STAGE II SPORULATION PROTEIN E"/>
    <property type="match status" value="1"/>
</dbReference>
<dbReference type="InterPro" id="IPR036890">
    <property type="entry name" value="HATPase_C_sf"/>
</dbReference>
<dbReference type="SUPFAM" id="SSF55785">
    <property type="entry name" value="PYP-like sensor domain (PAS domain)"/>
    <property type="match status" value="1"/>
</dbReference>